<dbReference type="EMBL" id="CP063849">
    <property type="protein sequence ID" value="QOY89683.1"/>
    <property type="molecule type" value="Genomic_DNA"/>
</dbReference>
<evidence type="ECO:0000256" key="1">
    <source>
        <dbReference type="SAM" id="SignalP"/>
    </source>
</evidence>
<feature type="chain" id="PRO_5032782337" evidence="1">
    <location>
        <begin position="21"/>
        <end position="164"/>
    </location>
</feature>
<evidence type="ECO:0000313" key="2">
    <source>
        <dbReference type="EMBL" id="QOY89683.1"/>
    </source>
</evidence>
<dbReference type="RefSeq" id="WP_194451345.1">
    <property type="nucleotide sequence ID" value="NZ_CP063849.1"/>
</dbReference>
<dbReference type="KEGG" id="pfer:IRI77_06940"/>
<protein>
    <submittedName>
        <fullName evidence="2">Spy/CpxP family protein refolding chaperone</fullName>
    </submittedName>
</protein>
<proteinExistence type="predicted"/>
<gene>
    <name evidence="2" type="ORF">IRI77_06940</name>
</gene>
<organism evidence="2 3">
    <name type="scientific">Paludibaculum fermentans</name>
    <dbReference type="NCBI Taxonomy" id="1473598"/>
    <lineage>
        <taxon>Bacteria</taxon>
        <taxon>Pseudomonadati</taxon>
        <taxon>Acidobacteriota</taxon>
        <taxon>Terriglobia</taxon>
        <taxon>Bryobacterales</taxon>
        <taxon>Bryobacteraceae</taxon>
        <taxon>Paludibaculum</taxon>
    </lineage>
</organism>
<keyword evidence="3" id="KW-1185">Reference proteome</keyword>
<dbReference type="Pfam" id="PF07813">
    <property type="entry name" value="LTXXQ"/>
    <property type="match status" value="1"/>
</dbReference>
<feature type="signal peptide" evidence="1">
    <location>
        <begin position="1"/>
        <end position="20"/>
    </location>
</feature>
<name>A0A7S7NTY8_PALFE</name>
<sequence length="164" mass="17117">MNRLTRFIAAAAISSAFVFAQRPGMGRMGGGNPPDAATRIQFRVEMLTKRLGLSDAQQASATTIFTEADAATTKARANVSTIHDTLAAAVKKNDVVAIDQAATQLGTINGQVTSIESKAEAAFYAVLTPDQQTKFDSMPHGPGGMGGMGMGRGGPQAMRSQTNQ</sequence>
<keyword evidence="1" id="KW-0732">Signal</keyword>
<dbReference type="GO" id="GO:0042597">
    <property type="term" value="C:periplasmic space"/>
    <property type="evidence" value="ECO:0007669"/>
    <property type="project" value="InterPro"/>
</dbReference>
<dbReference type="InterPro" id="IPR012899">
    <property type="entry name" value="LTXXQ"/>
</dbReference>
<accession>A0A7S7NTY8</accession>
<dbReference type="Proteomes" id="UP000593892">
    <property type="component" value="Chromosome"/>
</dbReference>
<reference evidence="2 3" key="1">
    <citation type="submission" date="2020-10" db="EMBL/GenBank/DDBJ databases">
        <title>Complete genome sequence of Paludibaculum fermentans P105T, a facultatively anaerobic acidobacterium capable of dissimilatory Fe(III) reduction.</title>
        <authorList>
            <person name="Dedysh S.N."/>
            <person name="Beletsky A.V."/>
            <person name="Kulichevskaya I.S."/>
            <person name="Mardanov A.V."/>
            <person name="Ravin N.V."/>
        </authorList>
    </citation>
    <scope>NUCLEOTIDE SEQUENCE [LARGE SCALE GENOMIC DNA]</scope>
    <source>
        <strain evidence="2 3">P105</strain>
    </source>
</reference>
<evidence type="ECO:0000313" key="3">
    <source>
        <dbReference type="Proteomes" id="UP000593892"/>
    </source>
</evidence>
<dbReference type="AlphaFoldDB" id="A0A7S7NTY8"/>
<dbReference type="Gene3D" id="1.20.120.1490">
    <property type="match status" value="1"/>
</dbReference>